<name>A0A3P5XQV3_9RHOB</name>
<evidence type="ECO:0000256" key="2">
    <source>
        <dbReference type="ARBA" id="ARBA00022729"/>
    </source>
</evidence>
<evidence type="ECO:0000313" key="4">
    <source>
        <dbReference type="Proteomes" id="UP000277498"/>
    </source>
</evidence>
<accession>A0A3P5XQV3</accession>
<evidence type="ECO:0000256" key="1">
    <source>
        <dbReference type="ARBA" id="ARBA00006135"/>
    </source>
</evidence>
<dbReference type="Proteomes" id="UP000277498">
    <property type="component" value="Unassembled WGS sequence"/>
</dbReference>
<protein>
    <submittedName>
        <fullName evidence="3">Type IV secretion system protein virB9</fullName>
    </submittedName>
</protein>
<dbReference type="InterPro" id="IPR033645">
    <property type="entry name" value="VirB9/CagX/TrbG_C"/>
</dbReference>
<proteinExistence type="inferred from homology"/>
<gene>
    <name evidence="3" type="primary">virB9</name>
    <name evidence="3" type="ORF">XINFAN_04209</name>
</gene>
<keyword evidence="4" id="KW-1185">Reference proteome</keyword>
<dbReference type="AlphaFoldDB" id="A0A3P5XQV3"/>
<keyword evidence="2" id="KW-0732">Signal</keyword>
<reference evidence="3 4" key="1">
    <citation type="submission" date="2018-11" db="EMBL/GenBank/DDBJ databases">
        <authorList>
            <person name="Criscuolo A."/>
        </authorList>
    </citation>
    <scope>NUCLEOTIDE SEQUENCE [LARGE SCALE GENOMIC DNA]</scope>
    <source>
        <strain evidence="3">ACIP111625</strain>
    </source>
</reference>
<dbReference type="EMBL" id="UXAW01000142">
    <property type="protein sequence ID" value="VDC34011.1"/>
    <property type="molecule type" value="Genomic_DNA"/>
</dbReference>
<dbReference type="CDD" id="cd06911">
    <property type="entry name" value="VirB9_CagX_TrbG"/>
    <property type="match status" value="1"/>
</dbReference>
<dbReference type="Gene3D" id="2.60.40.2500">
    <property type="match status" value="1"/>
</dbReference>
<dbReference type="Pfam" id="PF03524">
    <property type="entry name" value="CagX"/>
    <property type="match status" value="1"/>
</dbReference>
<dbReference type="InterPro" id="IPR038161">
    <property type="entry name" value="VirB9/CagX/TrbG_C_sf"/>
</dbReference>
<comment type="similarity">
    <text evidence="1">Belongs to the TrbG/VirB9 family.</text>
</comment>
<sequence length="237" mass="25777">MRDSGAPMIFRAFILSVSTVVFTGMAIAEVTPARGPHDQRVRVATYVDGQVYRINVSLTHVTSVEFGPGETIRSIIAGDTEGFDFDAVPGGRAFAIKPLARGVSTNITVYTNQRSYYFTVHETTGATHYVVRFNYPGSHTTPAAAVAAAAPNTRYGANDQTEITPVSVWDDGTHTYFRFAPNAPMPAIFRFADGRERSVNSMPHEDGVMRVSGVSGRWVLRLGDRVVCIEALPEVSS</sequence>
<evidence type="ECO:0000313" key="3">
    <source>
        <dbReference type="EMBL" id="VDC34011.1"/>
    </source>
</evidence>
<organism evidence="3 4">
    <name type="scientific">Pseudogemmobacter humi</name>
    <dbReference type="NCBI Taxonomy" id="2483812"/>
    <lineage>
        <taxon>Bacteria</taxon>
        <taxon>Pseudomonadati</taxon>
        <taxon>Pseudomonadota</taxon>
        <taxon>Alphaproteobacteria</taxon>
        <taxon>Rhodobacterales</taxon>
        <taxon>Paracoccaceae</taxon>
        <taxon>Pseudogemmobacter</taxon>
    </lineage>
</organism>
<dbReference type="InterPro" id="IPR010258">
    <property type="entry name" value="Conjugal_tfr_TrbG/VirB9/CagX"/>
</dbReference>